<feature type="transmembrane region" description="Helical" evidence="2">
    <location>
        <begin position="150"/>
        <end position="168"/>
    </location>
</feature>
<organism evidence="4 5">
    <name type="scientific">Sinobaca qinghaiensis</name>
    <dbReference type="NCBI Taxonomy" id="342944"/>
    <lineage>
        <taxon>Bacteria</taxon>
        <taxon>Bacillati</taxon>
        <taxon>Bacillota</taxon>
        <taxon>Bacilli</taxon>
        <taxon>Bacillales</taxon>
        <taxon>Sporolactobacillaceae</taxon>
        <taxon>Sinobaca</taxon>
    </lineage>
</organism>
<dbReference type="NCBIfam" id="TIGR02123">
    <property type="entry name" value="TRAP_fused"/>
    <property type="match status" value="1"/>
</dbReference>
<feature type="region of interest" description="Disordered" evidence="1">
    <location>
        <begin position="645"/>
        <end position="666"/>
    </location>
</feature>
<keyword evidence="2" id="KW-1133">Transmembrane helix</keyword>
<feature type="transmembrane region" description="Helical" evidence="2">
    <location>
        <begin position="608"/>
        <end position="637"/>
    </location>
</feature>
<dbReference type="PANTHER" id="PTHR43849:SF2">
    <property type="entry name" value="BLL3936 PROTEIN"/>
    <property type="match status" value="1"/>
</dbReference>
<proteinExistence type="predicted"/>
<dbReference type="InterPro" id="IPR010656">
    <property type="entry name" value="DctM"/>
</dbReference>
<feature type="domain" description="TRAP C4-dicarboxylate transport system permease DctM subunit" evidence="3">
    <location>
        <begin position="134"/>
        <end position="566"/>
    </location>
</feature>
<dbReference type="EMBL" id="RAPK01000006">
    <property type="protein sequence ID" value="RKD76279.1"/>
    <property type="molecule type" value="Genomic_DNA"/>
</dbReference>
<keyword evidence="5" id="KW-1185">Reference proteome</keyword>
<dbReference type="InterPro" id="IPR011853">
    <property type="entry name" value="TRAP_DctM-Dct_fused"/>
</dbReference>
<feature type="transmembrane region" description="Helical" evidence="2">
    <location>
        <begin position="91"/>
        <end position="112"/>
    </location>
</feature>
<feature type="transmembrane region" description="Helical" evidence="2">
    <location>
        <begin position="59"/>
        <end position="79"/>
    </location>
</feature>
<dbReference type="Proteomes" id="UP000285120">
    <property type="component" value="Unassembled WGS sequence"/>
</dbReference>
<evidence type="ECO:0000313" key="5">
    <source>
        <dbReference type="Proteomes" id="UP000285120"/>
    </source>
</evidence>
<feature type="transmembrane region" description="Helical" evidence="2">
    <location>
        <begin position="188"/>
        <end position="215"/>
    </location>
</feature>
<dbReference type="InterPro" id="IPR021814">
    <property type="entry name" value="DUF3394"/>
</dbReference>
<dbReference type="Pfam" id="PF11874">
    <property type="entry name" value="DUF3394"/>
    <property type="match status" value="1"/>
</dbReference>
<keyword evidence="2" id="KW-0472">Membrane</keyword>
<dbReference type="Pfam" id="PF06808">
    <property type="entry name" value="DctM"/>
    <property type="match status" value="1"/>
</dbReference>
<name>A0A419V8M6_9BACL</name>
<accession>A0A419V8M6</accession>
<evidence type="ECO:0000259" key="3">
    <source>
        <dbReference type="Pfam" id="PF06808"/>
    </source>
</evidence>
<evidence type="ECO:0000256" key="2">
    <source>
        <dbReference type="SAM" id="Phobius"/>
    </source>
</evidence>
<sequence length="666" mass="70783">MSEKSTETLEEEHKQMEILDEEGKMRSYTGFMKWVITAICIVWAFMLMYFNSFGAMEALILRAYTLGFLFLMAFLLFPASKKSGGKRRLPTIWDMICIIGSIAAIIYFVSIYETFAREWGGFHRTDWNYVAGAVGTLFLFEASRRVVGNTLSIIAAVFLAYIFLGPYIPGTFGHGGFTVTRTISTMFWGAQGIFGIALGVFTTFVFMFVLFGAFLKNSGFTDFVNDLALTIAGSTAGGPAKVAVLGSGLMGMVNGSAIGNVVTTGTVTIPLMKKTGYKKHFAGAVEAVASTGGLFAPPVMGAAGFIMAEFIGVPYTTIMLAAVIPALLYFITVFMVVHFEAKNLGLSGISKENIPSAIGVLKSKGHLIVPLAVLVYLLVIGTTPTYAAVFALFATILVSAVRKSTRMSFRMIIQSIEDGCKAAVAVGVATAIVGIIVGAVTLTSLGLVVGNNILNLAGDSLLIAGIFTMVISIIMGMGVPATAAYIIVATVSAPLLVELGASVLVAHMFAFFYAALSNITPPVALASYAAAGIANASPNKVSMTAVRIGITGFIIPFFFLFNPVLLFDGSSYSASILAAITAIIGVIALAAGLQGWLLTRANIAQRLILFVSAFLLVEPTFLWDLVGIGLLIGIMAWQKVKPTKAKQPKKKKETADPMSDNGRVKL</sequence>
<feature type="transmembrane region" description="Helical" evidence="2">
    <location>
        <begin position="574"/>
        <end position="596"/>
    </location>
</feature>
<evidence type="ECO:0000256" key="1">
    <source>
        <dbReference type="SAM" id="MobiDB-lite"/>
    </source>
</evidence>
<evidence type="ECO:0000313" key="4">
    <source>
        <dbReference type="EMBL" id="RKD76279.1"/>
    </source>
</evidence>
<gene>
    <name evidence="4" type="ORF">ATL39_0494</name>
</gene>
<feature type="transmembrane region" description="Helical" evidence="2">
    <location>
        <begin position="281"/>
        <end position="306"/>
    </location>
</feature>
<protein>
    <submittedName>
        <fullName evidence="4">TRAP transporter 4TM/12TM fusion protein</fullName>
    </submittedName>
</protein>
<feature type="transmembrane region" description="Helical" evidence="2">
    <location>
        <begin position="318"/>
        <end position="339"/>
    </location>
</feature>
<dbReference type="AlphaFoldDB" id="A0A419V8M6"/>
<comment type="caution">
    <text evidence="4">The sequence shown here is derived from an EMBL/GenBank/DDBJ whole genome shotgun (WGS) entry which is preliminary data.</text>
</comment>
<dbReference type="RefSeq" id="WP_245960893.1">
    <property type="nucleotide sequence ID" value="NZ_RAPK01000006.1"/>
</dbReference>
<feature type="transmembrane region" description="Helical" evidence="2">
    <location>
        <begin position="422"/>
        <end position="449"/>
    </location>
</feature>
<feature type="transmembrane region" description="Helical" evidence="2">
    <location>
        <begin position="461"/>
        <end position="488"/>
    </location>
</feature>
<dbReference type="PANTHER" id="PTHR43849">
    <property type="entry name" value="BLL3936 PROTEIN"/>
    <property type="match status" value="1"/>
</dbReference>
<reference evidence="4 5" key="1">
    <citation type="submission" date="2018-09" db="EMBL/GenBank/DDBJ databases">
        <title>Genomic Encyclopedia of Archaeal and Bacterial Type Strains, Phase II (KMG-II): from individual species to whole genera.</title>
        <authorList>
            <person name="Goeker M."/>
        </authorList>
    </citation>
    <scope>NUCLEOTIDE SEQUENCE [LARGE SCALE GENOMIC DNA]</scope>
    <source>
        <strain evidence="4 5">DSM 17008</strain>
    </source>
</reference>
<feature type="transmembrane region" description="Helical" evidence="2">
    <location>
        <begin position="360"/>
        <end position="379"/>
    </location>
</feature>
<keyword evidence="2" id="KW-0812">Transmembrane</keyword>
<feature type="transmembrane region" description="Helical" evidence="2">
    <location>
        <begin position="34"/>
        <end position="53"/>
    </location>
</feature>
<feature type="transmembrane region" description="Helical" evidence="2">
    <location>
        <begin position="545"/>
        <end position="567"/>
    </location>
</feature>